<dbReference type="AlphaFoldDB" id="A0A0A9FLT7"/>
<dbReference type="EMBL" id="GBRH01186815">
    <property type="protein sequence ID" value="JAE11081.1"/>
    <property type="molecule type" value="Transcribed_RNA"/>
</dbReference>
<reference evidence="1" key="2">
    <citation type="journal article" date="2015" name="Data Brief">
        <title>Shoot transcriptome of the giant reed, Arundo donax.</title>
        <authorList>
            <person name="Barrero R.A."/>
            <person name="Guerrero F.D."/>
            <person name="Moolhuijzen P."/>
            <person name="Goolsby J.A."/>
            <person name="Tidwell J."/>
            <person name="Bellgard S.E."/>
            <person name="Bellgard M.I."/>
        </authorList>
    </citation>
    <scope>NUCLEOTIDE SEQUENCE</scope>
    <source>
        <tissue evidence="1">Shoot tissue taken approximately 20 cm above the soil surface</tissue>
    </source>
</reference>
<name>A0A0A9FLT7_ARUDO</name>
<accession>A0A0A9FLT7</accession>
<protein>
    <submittedName>
        <fullName evidence="1">Uncharacterized protein</fullName>
    </submittedName>
</protein>
<proteinExistence type="predicted"/>
<evidence type="ECO:0000313" key="1">
    <source>
        <dbReference type="EMBL" id="JAE11081.1"/>
    </source>
</evidence>
<reference evidence="1" key="1">
    <citation type="submission" date="2014-09" db="EMBL/GenBank/DDBJ databases">
        <authorList>
            <person name="Magalhaes I.L.F."/>
            <person name="Oliveira U."/>
            <person name="Santos F.R."/>
            <person name="Vidigal T.H.D.A."/>
            <person name="Brescovit A.D."/>
            <person name="Santos A.J."/>
        </authorList>
    </citation>
    <scope>NUCLEOTIDE SEQUENCE</scope>
    <source>
        <tissue evidence="1">Shoot tissue taken approximately 20 cm above the soil surface</tissue>
    </source>
</reference>
<organism evidence="1">
    <name type="scientific">Arundo donax</name>
    <name type="common">Giant reed</name>
    <name type="synonym">Donax arundinaceus</name>
    <dbReference type="NCBI Taxonomy" id="35708"/>
    <lineage>
        <taxon>Eukaryota</taxon>
        <taxon>Viridiplantae</taxon>
        <taxon>Streptophyta</taxon>
        <taxon>Embryophyta</taxon>
        <taxon>Tracheophyta</taxon>
        <taxon>Spermatophyta</taxon>
        <taxon>Magnoliopsida</taxon>
        <taxon>Liliopsida</taxon>
        <taxon>Poales</taxon>
        <taxon>Poaceae</taxon>
        <taxon>PACMAD clade</taxon>
        <taxon>Arundinoideae</taxon>
        <taxon>Arundineae</taxon>
        <taxon>Arundo</taxon>
    </lineage>
</organism>
<sequence>MNCPWATRASRGPNHPLLDSWPGPCPGYPWVIW</sequence>